<proteinExistence type="inferred from homology"/>
<dbReference type="InterPro" id="IPR044856">
    <property type="entry name" value="Malate_synth_C_sf"/>
</dbReference>
<dbReference type="Gene3D" id="1.20.1220.12">
    <property type="entry name" value="Malate synthase, domain III"/>
    <property type="match status" value="1"/>
</dbReference>
<dbReference type="Proteomes" id="UP001162891">
    <property type="component" value="Chromosome"/>
</dbReference>
<dbReference type="Gene3D" id="3.20.20.360">
    <property type="entry name" value="Malate synthase, domain 3"/>
    <property type="match status" value="1"/>
</dbReference>
<dbReference type="PANTHER" id="PTHR42902">
    <property type="entry name" value="MALATE SYNTHASE"/>
    <property type="match status" value="1"/>
</dbReference>
<organism evidence="8 9">
    <name type="scientific">Anaeromyxobacter oryzae</name>
    <dbReference type="NCBI Taxonomy" id="2918170"/>
    <lineage>
        <taxon>Bacteria</taxon>
        <taxon>Pseudomonadati</taxon>
        <taxon>Myxococcota</taxon>
        <taxon>Myxococcia</taxon>
        <taxon>Myxococcales</taxon>
        <taxon>Cystobacterineae</taxon>
        <taxon>Anaeromyxobacteraceae</taxon>
        <taxon>Anaeromyxobacter</taxon>
    </lineage>
</organism>
<keyword evidence="5" id="KW-0808">Transferase</keyword>
<dbReference type="InterPro" id="IPR011076">
    <property type="entry name" value="Malate_synth_sf"/>
</dbReference>
<comment type="catalytic activity">
    <reaction evidence="6">
        <text>glyoxylate + acetyl-CoA + H2O = (S)-malate + CoA + H(+)</text>
        <dbReference type="Rhea" id="RHEA:18181"/>
        <dbReference type="ChEBI" id="CHEBI:15377"/>
        <dbReference type="ChEBI" id="CHEBI:15378"/>
        <dbReference type="ChEBI" id="CHEBI:15589"/>
        <dbReference type="ChEBI" id="CHEBI:36655"/>
        <dbReference type="ChEBI" id="CHEBI:57287"/>
        <dbReference type="ChEBI" id="CHEBI:57288"/>
        <dbReference type="EC" id="2.3.3.9"/>
    </reaction>
</comment>
<evidence type="ECO:0000256" key="4">
    <source>
        <dbReference type="ARBA" id="ARBA00022532"/>
    </source>
</evidence>
<evidence type="ECO:0000313" key="9">
    <source>
        <dbReference type="Proteomes" id="UP001162891"/>
    </source>
</evidence>
<keyword evidence="3" id="KW-0329">Glyoxylate bypass</keyword>
<keyword evidence="9" id="KW-1185">Reference proteome</keyword>
<feature type="domain" description="Malate synthase TIM barrel" evidence="7">
    <location>
        <begin position="226"/>
        <end position="436"/>
    </location>
</feature>
<evidence type="ECO:0000256" key="1">
    <source>
        <dbReference type="ARBA" id="ARBA00006394"/>
    </source>
</evidence>
<dbReference type="PANTHER" id="PTHR42902:SF1">
    <property type="entry name" value="MALATE SYNTHASE 1-RELATED"/>
    <property type="match status" value="1"/>
</dbReference>
<dbReference type="InterPro" id="IPR001465">
    <property type="entry name" value="Malate_synthase_TIM"/>
</dbReference>
<sequence>MRPGHGDRSIACMIREDILKQFPDLFGTKTVNGRQVNVEDTIATLTREVRPAIAAALTARRTLLESTAPVREKYAWPRWDESFEDPVSGRTWTFRQIVQGLVDNFLGKETPWRWRLNDETPIPEHVHPSRNPGLELTGPWSPLDMAFNALNSPAPMNMPDFEDASPPHFQPDGTPSNQPVGVFAALENAKQIHEGRWTGRPYEVVKKGKTRAYRIDKAPDRWPTRLARPPSIHVQYDHVEVDGAPAPGLVVITTLWTFNNLDALARAGSGVYFYIPKLQSPREALVVERILSRLEGLVGLPAGTLKVKMLYEEGNAGRCLPAILWVLRRRLLGTNVGRWDYLGSLIEMWKDDPKGVFPDPQTIGMATPNMIAYQRYNALLMLMAGLKDGVLENAAPIGGMAAVMIYQPGDPYGRSRYNPLALRAMVIDKLRERILGLMFVPDAPLPPGAAPTLEDVLAGRVKGRLHDAYRQSWVASPEPEYVAAGNAPLRAAVGELQGILDAPRATADVKGKPVPTVASGLSEAERTLLQSRGLLDAKGRITPSVVAREALDAPEKLLSQERWDAIYTPPKGDVTIEHVQHAFYMAANYGFQILNGNFAAAIDDYELKLRFMNDLATYRINVSWLWSLVHHQAAITKDGHLQRQVLTEDGVVIGANAEDVKAGTRFTPELFGMVWAYHDEWTNAFFAEQDRRGDPARFDRTKAPVIMELLRRQLLSPRYIQHSARVLFVIGQASARDRGPLLDAIFDLPRPEIVARVRDGKLPPGALAAHDYVLDVFEGAPR</sequence>
<name>A0ABM7WU18_9BACT</name>
<evidence type="ECO:0000256" key="2">
    <source>
        <dbReference type="ARBA" id="ARBA00012636"/>
    </source>
</evidence>
<dbReference type="EC" id="2.3.3.9" evidence="2"/>
<dbReference type="InterPro" id="IPR006252">
    <property type="entry name" value="Malate_synthA"/>
</dbReference>
<reference evidence="9" key="1">
    <citation type="journal article" date="2022" name="Int. J. Syst. Evol. Microbiol.">
        <title>Anaeromyxobacter oryzae sp. nov., Anaeromyxobacter diazotrophicus sp. nov. and Anaeromyxobacter paludicola sp. nov., isolated from paddy soils.</title>
        <authorList>
            <person name="Itoh H."/>
            <person name="Xu Z."/>
            <person name="Mise K."/>
            <person name="Masuda Y."/>
            <person name="Ushijima N."/>
            <person name="Hayakawa C."/>
            <person name="Shiratori Y."/>
            <person name="Senoo K."/>
        </authorList>
    </citation>
    <scope>NUCLEOTIDE SEQUENCE [LARGE SCALE GENOMIC DNA]</scope>
    <source>
        <strain evidence="9">Red232</strain>
    </source>
</reference>
<evidence type="ECO:0000256" key="3">
    <source>
        <dbReference type="ARBA" id="ARBA00022435"/>
    </source>
</evidence>
<evidence type="ECO:0000259" key="7">
    <source>
        <dbReference type="Pfam" id="PF01274"/>
    </source>
</evidence>
<dbReference type="SUPFAM" id="SSF51645">
    <property type="entry name" value="Malate synthase G"/>
    <property type="match status" value="1"/>
</dbReference>
<accession>A0ABM7WU18</accession>
<evidence type="ECO:0000256" key="5">
    <source>
        <dbReference type="ARBA" id="ARBA00022679"/>
    </source>
</evidence>
<dbReference type="InterPro" id="IPR046363">
    <property type="entry name" value="MS_N_TIM-barrel_dom"/>
</dbReference>
<evidence type="ECO:0000313" key="8">
    <source>
        <dbReference type="EMBL" id="BDG02969.1"/>
    </source>
</evidence>
<evidence type="ECO:0000256" key="6">
    <source>
        <dbReference type="ARBA" id="ARBA00047918"/>
    </source>
</evidence>
<keyword evidence="4" id="KW-0816">Tricarboxylic acid cycle</keyword>
<dbReference type="Pfam" id="PF01274">
    <property type="entry name" value="MS_TIM-barrel"/>
    <property type="match status" value="1"/>
</dbReference>
<protein>
    <recommendedName>
        <fullName evidence="2">malate synthase</fullName>
        <ecNumber evidence="2">2.3.3.9</ecNumber>
    </recommendedName>
</protein>
<comment type="similarity">
    <text evidence="1">Belongs to the malate synthase family.</text>
</comment>
<gene>
    <name evidence="8" type="ORF">AMOR_19650</name>
</gene>
<dbReference type="EMBL" id="AP025591">
    <property type="protein sequence ID" value="BDG02969.1"/>
    <property type="molecule type" value="Genomic_DNA"/>
</dbReference>